<dbReference type="EMBL" id="CAJNIZ010023236">
    <property type="protein sequence ID" value="CAE7467529.1"/>
    <property type="molecule type" value="Genomic_DNA"/>
</dbReference>
<dbReference type="GO" id="GO:0006568">
    <property type="term" value="P:L-tryptophan metabolic process"/>
    <property type="evidence" value="ECO:0007669"/>
    <property type="project" value="UniProtKB-ARBA"/>
</dbReference>
<dbReference type="AlphaFoldDB" id="A0A812SAC9"/>
<dbReference type="GO" id="GO:0020037">
    <property type="term" value="F:heme binding"/>
    <property type="evidence" value="ECO:0007669"/>
    <property type="project" value="InterPro"/>
</dbReference>
<feature type="non-terminal residue" evidence="3">
    <location>
        <position position="104"/>
    </location>
</feature>
<gene>
    <name evidence="3" type="primary">pksN</name>
    <name evidence="3" type="ORF">SPIL2461_LOCUS11781</name>
</gene>
<dbReference type="GO" id="GO:0016702">
    <property type="term" value="F:oxidoreductase activity, acting on single donors with incorporation of molecular oxygen, incorporation of two atoms of oxygen"/>
    <property type="evidence" value="ECO:0007669"/>
    <property type="project" value="UniProtKB-ARBA"/>
</dbReference>
<proteinExistence type="predicted"/>
<keyword evidence="2" id="KW-0408">Iron</keyword>
<evidence type="ECO:0000313" key="3">
    <source>
        <dbReference type="EMBL" id="CAE7467529.1"/>
    </source>
</evidence>
<protein>
    <submittedName>
        <fullName evidence="3">PksN protein</fullName>
    </submittedName>
</protein>
<dbReference type="GO" id="GO:0046872">
    <property type="term" value="F:metal ion binding"/>
    <property type="evidence" value="ECO:0007669"/>
    <property type="project" value="UniProtKB-KW"/>
</dbReference>
<feature type="non-terminal residue" evidence="3">
    <location>
        <position position="1"/>
    </location>
</feature>
<accession>A0A812SAC9</accession>
<organism evidence="3 4">
    <name type="scientific">Symbiodinium pilosum</name>
    <name type="common">Dinoflagellate</name>
    <dbReference type="NCBI Taxonomy" id="2952"/>
    <lineage>
        <taxon>Eukaryota</taxon>
        <taxon>Sar</taxon>
        <taxon>Alveolata</taxon>
        <taxon>Dinophyceae</taxon>
        <taxon>Suessiales</taxon>
        <taxon>Symbiodiniaceae</taxon>
        <taxon>Symbiodinium</taxon>
    </lineage>
</organism>
<dbReference type="OrthoDB" id="409594at2759"/>
<dbReference type="InterPro" id="IPR000898">
    <property type="entry name" value="Indolamine_dOase"/>
</dbReference>
<evidence type="ECO:0000313" key="4">
    <source>
        <dbReference type="Proteomes" id="UP000649617"/>
    </source>
</evidence>
<keyword evidence="1" id="KW-0479">Metal-binding</keyword>
<dbReference type="Pfam" id="PF01231">
    <property type="entry name" value="IDO"/>
    <property type="match status" value="1"/>
</dbReference>
<keyword evidence="4" id="KW-1185">Reference proteome</keyword>
<reference evidence="3" key="1">
    <citation type="submission" date="2021-02" db="EMBL/GenBank/DDBJ databases">
        <authorList>
            <person name="Dougan E. K."/>
            <person name="Rhodes N."/>
            <person name="Thang M."/>
            <person name="Chan C."/>
        </authorList>
    </citation>
    <scope>NUCLEOTIDE SEQUENCE</scope>
</reference>
<evidence type="ECO:0000256" key="1">
    <source>
        <dbReference type="ARBA" id="ARBA00022723"/>
    </source>
</evidence>
<comment type="caution">
    <text evidence="3">The sequence shown here is derived from an EMBL/GenBank/DDBJ whole genome shotgun (WGS) entry which is preliminary data.</text>
</comment>
<dbReference type="Proteomes" id="UP000649617">
    <property type="component" value="Unassembled WGS sequence"/>
</dbReference>
<name>A0A812SAC9_SYMPI</name>
<evidence type="ECO:0000256" key="2">
    <source>
        <dbReference type="ARBA" id="ARBA00023004"/>
    </source>
</evidence>
<sequence length="104" mass="11766">PFANAPEYAELVLNNWYVPEDAGEDRAEAFVISRENIHSVQPACRFLALPDEEWYRKLHLVLESEGGRAIARAHQSIRDAMKQRNNRDIVGSLCQLASDIDSLS</sequence>